<keyword evidence="2" id="KW-0749">Sporulation</keyword>
<keyword evidence="10" id="KW-1185">Reference proteome</keyword>
<feature type="region of interest" description="Disordered" evidence="7">
    <location>
        <begin position="356"/>
        <end position="376"/>
    </location>
</feature>
<evidence type="ECO:0000256" key="1">
    <source>
        <dbReference type="ARBA" id="ARBA00004123"/>
    </source>
</evidence>
<dbReference type="InterPro" id="IPR037525">
    <property type="entry name" value="Velvet_dom"/>
</dbReference>
<dbReference type="PANTHER" id="PTHR33572">
    <property type="entry name" value="SPORE DEVELOPMENT REGULATOR VOSA"/>
    <property type="match status" value="1"/>
</dbReference>
<dbReference type="Gene3D" id="2.60.40.3960">
    <property type="entry name" value="Velvet domain"/>
    <property type="match status" value="2"/>
</dbReference>
<comment type="caution">
    <text evidence="9">The sequence shown here is derived from an EMBL/GenBank/DDBJ whole genome shotgun (WGS) entry which is preliminary data.</text>
</comment>
<comment type="subcellular location">
    <subcellularLocation>
        <location evidence="1">Nucleus</location>
    </subcellularLocation>
</comment>
<keyword evidence="3" id="KW-0805">Transcription regulation</keyword>
<dbReference type="OrthoDB" id="1746739at2759"/>
<evidence type="ECO:0000313" key="9">
    <source>
        <dbReference type="EMBL" id="KAF9878990.1"/>
    </source>
</evidence>
<feature type="domain" description="Velvet" evidence="8">
    <location>
        <begin position="54"/>
        <end position="358"/>
    </location>
</feature>
<gene>
    <name evidence="9" type="ORF">CkaCkLH20_03223</name>
</gene>
<evidence type="ECO:0000256" key="5">
    <source>
        <dbReference type="ARBA" id="ARBA00023242"/>
    </source>
</evidence>
<dbReference type="InterPro" id="IPR021740">
    <property type="entry name" value="Velvet"/>
</dbReference>
<dbReference type="GO" id="GO:0030435">
    <property type="term" value="P:sporulation resulting in formation of a cellular spore"/>
    <property type="evidence" value="ECO:0007669"/>
    <property type="project" value="UniProtKB-KW"/>
</dbReference>
<evidence type="ECO:0000259" key="8">
    <source>
        <dbReference type="PROSITE" id="PS51821"/>
    </source>
</evidence>
<dbReference type="AlphaFoldDB" id="A0A9P6IAJ2"/>
<dbReference type="RefSeq" id="XP_038748451.1">
    <property type="nucleotide sequence ID" value="XM_038885942.1"/>
</dbReference>
<dbReference type="GeneID" id="62159016"/>
<proteinExistence type="inferred from homology"/>
<evidence type="ECO:0000256" key="6">
    <source>
        <dbReference type="ARBA" id="ARBA00038045"/>
    </source>
</evidence>
<accession>A0A9P6IAJ2</accession>
<evidence type="ECO:0000256" key="4">
    <source>
        <dbReference type="ARBA" id="ARBA00023163"/>
    </source>
</evidence>
<dbReference type="Proteomes" id="UP000781932">
    <property type="component" value="Unassembled WGS sequence"/>
</dbReference>
<reference evidence="9" key="2">
    <citation type="submission" date="2020-11" db="EMBL/GenBank/DDBJ databases">
        <title>Whole genome sequencing of Colletotrichum sp.</title>
        <authorList>
            <person name="Li H."/>
        </authorList>
    </citation>
    <scope>NUCLEOTIDE SEQUENCE</scope>
    <source>
        <strain evidence="9">CkLH20</strain>
    </source>
</reference>
<dbReference type="InterPro" id="IPR038491">
    <property type="entry name" value="Velvet_dom_sf"/>
</dbReference>
<dbReference type="Pfam" id="PF11754">
    <property type="entry name" value="Velvet"/>
    <property type="match status" value="1"/>
</dbReference>
<comment type="similarity">
    <text evidence="6">Belongs to the velvet family. VelB subfamily.</text>
</comment>
<protein>
    <submittedName>
        <fullName evidence="9">Developmental regulator</fullName>
    </submittedName>
</protein>
<reference evidence="9" key="1">
    <citation type="submission" date="2020-03" db="EMBL/GenBank/DDBJ databases">
        <authorList>
            <person name="He L."/>
        </authorList>
    </citation>
    <scope>NUCLEOTIDE SEQUENCE</scope>
    <source>
        <strain evidence="9">CkLH20</strain>
    </source>
</reference>
<keyword evidence="5" id="KW-0539">Nucleus</keyword>
<sequence length="376" mass="41580">MPDSLMDLMDSLKEEGKARAGKEWLWLEWSPDEFQGLAHTCDSRCTECGQVNAHRSSSSSGLEVVQQPQRARMCGFGDKDRRPITPPPCIRVVVTDSDTGAECNVNDLITDHYIIIVDLWNEAGDQEVNLVGHTSNNTSISTTTPTSFHDLRNEHMSAPYAQIVPHYNGPGMPYAHHPQPPPPMQQYPGYHGYLPPPHGYQSTNSAFAPPTQYYPHQASATVPSQADVAYGGPQRHSMSMAAAQPQGMFTRNLIGSLSSSAFRLYDTDDKVGVWFVMQDLSVRTEGHFRLRFSFVNISKKANEPTADFSLVSMGKSPVLAQCFSDVFQVFSAKKFPGVCESTPLSRCFATQGIKIPIRKDGPSDSKKGNDDEEDFQ</sequence>
<dbReference type="PANTHER" id="PTHR33572:SF3">
    <property type="entry name" value="VELVET COMPLEX SUBUNIT B"/>
    <property type="match status" value="1"/>
</dbReference>
<feature type="compositionally biased region" description="Basic and acidic residues" evidence="7">
    <location>
        <begin position="357"/>
        <end position="369"/>
    </location>
</feature>
<dbReference type="PROSITE" id="PS51821">
    <property type="entry name" value="VELVET"/>
    <property type="match status" value="1"/>
</dbReference>
<name>A0A9P6IAJ2_9PEZI</name>
<organism evidence="9 10">
    <name type="scientific">Colletotrichum karsti</name>
    <dbReference type="NCBI Taxonomy" id="1095194"/>
    <lineage>
        <taxon>Eukaryota</taxon>
        <taxon>Fungi</taxon>
        <taxon>Dikarya</taxon>
        <taxon>Ascomycota</taxon>
        <taxon>Pezizomycotina</taxon>
        <taxon>Sordariomycetes</taxon>
        <taxon>Hypocreomycetidae</taxon>
        <taxon>Glomerellales</taxon>
        <taxon>Glomerellaceae</taxon>
        <taxon>Colletotrichum</taxon>
        <taxon>Colletotrichum boninense species complex</taxon>
    </lineage>
</organism>
<keyword evidence="4" id="KW-0804">Transcription</keyword>
<evidence type="ECO:0000313" key="10">
    <source>
        <dbReference type="Proteomes" id="UP000781932"/>
    </source>
</evidence>
<dbReference type="GO" id="GO:0005634">
    <property type="term" value="C:nucleus"/>
    <property type="evidence" value="ECO:0007669"/>
    <property type="project" value="UniProtKB-SubCell"/>
</dbReference>
<dbReference type="EMBL" id="JAATWM020000008">
    <property type="protein sequence ID" value="KAF9878990.1"/>
    <property type="molecule type" value="Genomic_DNA"/>
</dbReference>
<evidence type="ECO:0000256" key="7">
    <source>
        <dbReference type="SAM" id="MobiDB-lite"/>
    </source>
</evidence>
<evidence type="ECO:0000256" key="3">
    <source>
        <dbReference type="ARBA" id="ARBA00023015"/>
    </source>
</evidence>
<evidence type="ECO:0000256" key="2">
    <source>
        <dbReference type="ARBA" id="ARBA00022969"/>
    </source>
</evidence>